<dbReference type="InterPro" id="IPR003410">
    <property type="entry name" value="HYR_dom"/>
</dbReference>
<keyword evidence="5" id="KW-1185">Reference proteome</keyword>
<evidence type="ECO:0000313" key="4">
    <source>
        <dbReference type="EMBL" id="KAG2485987.1"/>
    </source>
</evidence>
<dbReference type="PROSITE" id="PS50825">
    <property type="entry name" value="HYR"/>
    <property type="match status" value="1"/>
</dbReference>
<dbReference type="Gene3D" id="2.60.40.10">
    <property type="entry name" value="Immunoglobulins"/>
    <property type="match status" value="1"/>
</dbReference>
<dbReference type="PANTHER" id="PTHR24273">
    <property type="entry name" value="FI04643P-RELATED"/>
    <property type="match status" value="1"/>
</dbReference>
<feature type="signal peptide" evidence="2">
    <location>
        <begin position="1"/>
        <end position="26"/>
    </location>
</feature>
<gene>
    <name evidence="4" type="ORF">HYH03_015310</name>
</gene>
<evidence type="ECO:0000259" key="3">
    <source>
        <dbReference type="PROSITE" id="PS50825"/>
    </source>
</evidence>
<dbReference type="NCBIfam" id="NF038133">
    <property type="entry name" value="choice_anch_L"/>
    <property type="match status" value="1"/>
</dbReference>
<organism evidence="4 5">
    <name type="scientific">Edaphochlamys debaryana</name>
    <dbReference type="NCBI Taxonomy" id="47281"/>
    <lineage>
        <taxon>Eukaryota</taxon>
        <taxon>Viridiplantae</taxon>
        <taxon>Chlorophyta</taxon>
        <taxon>core chlorophytes</taxon>
        <taxon>Chlorophyceae</taxon>
        <taxon>CS clade</taxon>
        <taxon>Chlamydomonadales</taxon>
        <taxon>Chlamydomonadales incertae sedis</taxon>
        <taxon>Edaphochlamys</taxon>
    </lineage>
</organism>
<dbReference type="InterPro" id="IPR049804">
    <property type="entry name" value="Choice_anch_L"/>
</dbReference>
<dbReference type="OrthoDB" id="540558at2759"/>
<dbReference type="Proteomes" id="UP000612055">
    <property type="component" value="Unassembled WGS sequence"/>
</dbReference>
<dbReference type="InterPro" id="IPR013783">
    <property type="entry name" value="Ig-like_fold"/>
</dbReference>
<protein>
    <recommendedName>
        <fullName evidence="3">HYR domain-containing protein</fullName>
    </recommendedName>
</protein>
<dbReference type="AlphaFoldDB" id="A0A835XJN7"/>
<keyword evidence="2" id="KW-0732">Signal</keyword>
<evidence type="ECO:0000256" key="1">
    <source>
        <dbReference type="ARBA" id="ARBA00022737"/>
    </source>
</evidence>
<dbReference type="EMBL" id="JAEHOE010000119">
    <property type="protein sequence ID" value="KAG2485987.1"/>
    <property type="molecule type" value="Genomic_DNA"/>
</dbReference>
<name>A0A835XJN7_9CHLO</name>
<feature type="chain" id="PRO_5032521769" description="HYR domain-containing protein" evidence="2">
    <location>
        <begin position="27"/>
        <end position="664"/>
    </location>
</feature>
<evidence type="ECO:0000256" key="2">
    <source>
        <dbReference type="SAM" id="SignalP"/>
    </source>
</evidence>
<comment type="caution">
    <text evidence="4">The sequence shown here is derived from an EMBL/GenBank/DDBJ whole genome shotgun (WGS) entry which is preliminary data.</text>
</comment>
<keyword evidence="1" id="KW-0677">Repeat</keyword>
<dbReference type="PANTHER" id="PTHR24273:SF32">
    <property type="entry name" value="HYALIN"/>
    <property type="match status" value="1"/>
</dbReference>
<accession>A0A835XJN7</accession>
<sequence>MTSGRILRFLAAVSAALVLMSGLVAARLLLQSNPYDDPAYAAEMARRRPEVAAASLQATGPSSTGTRRVLQSVVQLTADQYAEKLLDPDSFELISAQYTGVPTMSGFIASFPTGHALKNDFPDGAVVLTSGDPTLALRTSSWSGGAGLAVNSAGDADVSAASGYATYDAAALVVKVMAKGIGKVSFRYVFASDEYNEYVGSQFIDAFVLLVNGTNTATLPGTDTPVTINTISYKTNVNLFVQGGAMEYDGHTVVLNTKEIDVVAGSILTIKMAVADASDHVLDSAVFIQYGSVSLYNSCDLVCDTPPPGVGPCKYDSTCLFTATYQQYCGPVTNKADAFDTTPPVLTPSPASVILEGDTLGGYTSFSFGCTAQDAVDGAIAAVTYSPKQPGDFFPIGTTEVTCSATDAAGNTGTATITVVVQDTTPPVLTPYPESVVTREADTLGGYSLLQFYCTAVDIVDGSDTISYEPMEPPVSGNTGTTTITVIVQDTKPPVVTPSFESVTLEGNTLGGYAPVDFGCTAEDIADGPITAITYSPKQPERCSWTGFLPPIENKDYNVLTTTTASIPVKWLMGGMDFGTSGLLAPGYPRLVPITCGTDPAPTFTDVGSYLAATANDLKYTGPQYHMNFKYGGLVKGGCYRVDVMLTVCDATEAGIRYFRIRVK</sequence>
<reference evidence="4" key="1">
    <citation type="journal article" date="2020" name="bioRxiv">
        <title>Comparative genomics of Chlamydomonas.</title>
        <authorList>
            <person name="Craig R.J."/>
            <person name="Hasan A.R."/>
            <person name="Ness R.W."/>
            <person name="Keightley P.D."/>
        </authorList>
    </citation>
    <scope>NUCLEOTIDE SEQUENCE</scope>
    <source>
        <strain evidence="4">CCAP 11/70</strain>
    </source>
</reference>
<proteinExistence type="predicted"/>
<dbReference type="Pfam" id="PF02494">
    <property type="entry name" value="HYR"/>
    <property type="match status" value="1"/>
</dbReference>
<evidence type="ECO:0000313" key="5">
    <source>
        <dbReference type="Proteomes" id="UP000612055"/>
    </source>
</evidence>
<feature type="domain" description="HYR" evidence="3">
    <location>
        <begin position="339"/>
        <end position="423"/>
    </location>
</feature>